<dbReference type="GeneID" id="19113348"/>
<keyword evidence="5 9" id="KW-1133">Transmembrane helix</keyword>
<evidence type="ECO:0000256" key="8">
    <source>
        <dbReference type="SAM" id="MobiDB-lite"/>
    </source>
</evidence>
<evidence type="ECO:0000313" key="10">
    <source>
        <dbReference type="EMBL" id="EMC92914.1"/>
    </source>
</evidence>
<dbReference type="EMBL" id="KB445561">
    <property type="protein sequence ID" value="EMC92914.1"/>
    <property type="molecule type" value="Genomic_DNA"/>
</dbReference>
<evidence type="ECO:0000256" key="5">
    <source>
        <dbReference type="ARBA" id="ARBA00022989"/>
    </source>
</evidence>
<dbReference type="RefSeq" id="XP_007679834.1">
    <property type="nucleotide sequence ID" value="XM_007681644.1"/>
</dbReference>
<feature type="region of interest" description="Disordered" evidence="8">
    <location>
        <begin position="31"/>
        <end position="51"/>
    </location>
</feature>
<evidence type="ECO:0000256" key="1">
    <source>
        <dbReference type="ARBA" id="ARBA00004370"/>
    </source>
</evidence>
<dbReference type="GO" id="GO:0016020">
    <property type="term" value="C:membrane"/>
    <property type="evidence" value="ECO:0007669"/>
    <property type="project" value="UniProtKB-SubCell"/>
</dbReference>
<keyword evidence="2" id="KW-0328">Glycosyltransferase</keyword>
<evidence type="ECO:0000256" key="2">
    <source>
        <dbReference type="ARBA" id="ARBA00022676"/>
    </source>
</evidence>
<dbReference type="STRING" id="717646.M2N1S5"/>
<dbReference type="HOGENOM" id="CLU_019940_4_1_1"/>
<reference evidence="10 11" key="1">
    <citation type="journal article" date="2012" name="PLoS Pathog.">
        <title>Diverse lifestyles and strategies of plant pathogenesis encoded in the genomes of eighteen Dothideomycetes fungi.</title>
        <authorList>
            <person name="Ohm R.A."/>
            <person name="Feau N."/>
            <person name="Henrissat B."/>
            <person name="Schoch C.L."/>
            <person name="Horwitz B.A."/>
            <person name="Barry K.W."/>
            <person name="Condon B.J."/>
            <person name="Copeland A.C."/>
            <person name="Dhillon B."/>
            <person name="Glaser F."/>
            <person name="Hesse C.N."/>
            <person name="Kosti I."/>
            <person name="LaButti K."/>
            <person name="Lindquist E.A."/>
            <person name="Lucas S."/>
            <person name="Salamov A.A."/>
            <person name="Bradshaw R.E."/>
            <person name="Ciuffetti L."/>
            <person name="Hamelin R.C."/>
            <person name="Kema G.H.J."/>
            <person name="Lawrence C."/>
            <person name="Scott J.A."/>
            <person name="Spatafora J.W."/>
            <person name="Turgeon B.G."/>
            <person name="de Wit P.J.G.M."/>
            <person name="Zhong S."/>
            <person name="Goodwin S.B."/>
            <person name="Grigoriev I.V."/>
        </authorList>
    </citation>
    <scope>NUCLEOTIDE SEQUENCE [LARGE SCALE GENOMIC DNA]</scope>
    <source>
        <strain evidence="10 11">UAMH 10762</strain>
    </source>
</reference>
<dbReference type="InterPro" id="IPR029044">
    <property type="entry name" value="Nucleotide-diphossugar_trans"/>
</dbReference>
<dbReference type="Gene3D" id="3.90.550.10">
    <property type="entry name" value="Spore Coat Polysaccharide Biosynthesis Protein SpsA, Chain A"/>
    <property type="match status" value="1"/>
</dbReference>
<keyword evidence="11" id="KW-1185">Reference proteome</keyword>
<name>M2N1S5_BAUPA</name>
<evidence type="ECO:0000256" key="7">
    <source>
        <dbReference type="ARBA" id="ARBA00023180"/>
    </source>
</evidence>
<dbReference type="AlphaFoldDB" id="M2N1S5"/>
<keyword evidence="6 9" id="KW-0472">Membrane</keyword>
<keyword evidence="3 10" id="KW-0808">Transferase</keyword>
<dbReference type="Proteomes" id="UP000011761">
    <property type="component" value="Unassembled WGS sequence"/>
</dbReference>
<protein>
    <submittedName>
        <fullName evidence="10">Glycosyltransferase family 2 protein</fullName>
    </submittedName>
</protein>
<evidence type="ECO:0000256" key="6">
    <source>
        <dbReference type="ARBA" id="ARBA00023136"/>
    </source>
</evidence>
<comment type="subcellular location">
    <subcellularLocation>
        <location evidence="1">Membrane</location>
    </subcellularLocation>
</comment>
<keyword evidence="4 9" id="KW-0812">Transmembrane</keyword>
<keyword evidence="7" id="KW-0325">Glycoprotein</keyword>
<dbReference type="eggNOG" id="ENOG502QTJK">
    <property type="taxonomic scope" value="Eukaryota"/>
</dbReference>
<proteinExistence type="predicted"/>
<dbReference type="OrthoDB" id="2849215at2759"/>
<organism evidence="10 11">
    <name type="scientific">Baudoinia panamericana (strain UAMH 10762)</name>
    <name type="common">Angels' share fungus</name>
    <name type="synonym">Baudoinia compniacensis (strain UAMH 10762)</name>
    <dbReference type="NCBI Taxonomy" id="717646"/>
    <lineage>
        <taxon>Eukaryota</taxon>
        <taxon>Fungi</taxon>
        <taxon>Dikarya</taxon>
        <taxon>Ascomycota</taxon>
        <taxon>Pezizomycotina</taxon>
        <taxon>Dothideomycetes</taxon>
        <taxon>Dothideomycetidae</taxon>
        <taxon>Mycosphaerellales</taxon>
        <taxon>Teratosphaeriaceae</taxon>
        <taxon>Baudoinia</taxon>
    </lineage>
</organism>
<evidence type="ECO:0000256" key="3">
    <source>
        <dbReference type="ARBA" id="ARBA00022679"/>
    </source>
</evidence>
<dbReference type="PANTHER" id="PTHR47844">
    <property type="entry name" value="SYNTHASE CPS1, PUTATIVE (AFU_ORTHOLOGUE AFUA_7G02500)-RELATED"/>
    <property type="match status" value="1"/>
</dbReference>
<sequence length="474" mass="54324">MMSQQVKEAIHSAWRAVGILETVRSLKHPVTARTKTQLDRQPTHSHPSSSCHAARRASAAYNLFCALPLSLSEDVTVIVPTTFKSETELTKCLQSVTACSPAAVLVVTAKANVSLIEHICSLKSFKRVRVLDVDKLNKRRQMIRALKEVETDIIVFADDDVLWPEQYLDYLLAIFEDPKTGAGGTRQRVSRNHSFLTSIWNFLGIAYLERRVWNNIATNAIDGSLSTLSGRTAAYKTEILKSEEFFHYFLNDHWRGRPLNTDDDKCLTRYVYSHGWSIAIQCDSRSVIETNMEDSPKYIAQCLRWARAHWRGNLTVMENERYWFTSMYWGLYVIYIGQFQTPAALVDGSIFALLYTSLSAYEESRIAACECLALWVFLVKVLKLLPHFFQHPQDMIYIPASIVFSYLHGIINIYALLTLTKTHWGSQDLDQLQHARATRTEVVPLLRRAMQETEAYHEPTFSKLRHSWFVSEPC</sequence>
<dbReference type="Pfam" id="PF13641">
    <property type="entry name" value="Glyco_tranf_2_3"/>
    <property type="match status" value="1"/>
</dbReference>
<dbReference type="KEGG" id="bcom:BAUCODRAFT_37827"/>
<gene>
    <name evidence="10" type="ORF">BAUCODRAFT_37827</name>
</gene>
<dbReference type="InterPro" id="IPR052427">
    <property type="entry name" value="Glycosyltrans_GT2/GT47"/>
</dbReference>
<accession>M2N1S5</accession>
<evidence type="ECO:0000256" key="9">
    <source>
        <dbReference type="SAM" id="Phobius"/>
    </source>
</evidence>
<evidence type="ECO:0000313" key="11">
    <source>
        <dbReference type="Proteomes" id="UP000011761"/>
    </source>
</evidence>
<dbReference type="PANTHER" id="PTHR47844:SF1">
    <property type="entry name" value="EXOSTOSIN-LIKE 2"/>
    <property type="match status" value="1"/>
</dbReference>
<dbReference type="GO" id="GO:0016757">
    <property type="term" value="F:glycosyltransferase activity"/>
    <property type="evidence" value="ECO:0007669"/>
    <property type="project" value="UniProtKB-KW"/>
</dbReference>
<dbReference type="SUPFAM" id="SSF53448">
    <property type="entry name" value="Nucleotide-diphospho-sugar transferases"/>
    <property type="match status" value="1"/>
</dbReference>
<evidence type="ECO:0000256" key="4">
    <source>
        <dbReference type="ARBA" id="ARBA00022692"/>
    </source>
</evidence>
<feature type="transmembrane region" description="Helical" evidence="9">
    <location>
        <begin position="395"/>
        <end position="417"/>
    </location>
</feature>